<keyword evidence="2" id="KW-1185">Reference proteome</keyword>
<dbReference type="AlphaFoldDB" id="A0A0F7RXM0"/>
<reference evidence="2" key="1">
    <citation type="submission" date="2014-06" db="EMBL/GenBank/DDBJ databases">
        <authorList>
            <person name="Berkman P.J."/>
        </authorList>
    </citation>
    <scope>NUCLEOTIDE SEQUENCE [LARGE SCALE GENOMIC DNA]</scope>
</reference>
<proteinExistence type="predicted"/>
<feature type="non-terminal residue" evidence="1">
    <location>
        <position position="120"/>
    </location>
</feature>
<gene>
    <name evidence="1" type="primary">SSCI62020.1</name>
</gene>
<accession>A0A0F7RXM0</accession>
<evidence type="ECO:0000313" key="1">
    <source>
        <dbReference type="EMBL" id="CDS01250.1"/>
    </source>
</evidence>
<organism evidence="1 2">
    <name type="scientific">Sporisorium scitamineum</name>
    <dbReference type="NCBI Taxonomy" id="49012"/>
    <lineage>
        <taxon>Eukaryota</taxon>
        <taxon>Fungi</taxon>
        <taxon>Dikarya</taxon>
        <taxon>Basidiomycota</taxon>
        <taxon>Ustilaginomycotina</taxon>
        <taxon>Ustilaginomycetes</taxon>
        <taxon>Ustilaginales</taxon>
        <taxon>Ustilaginaceae</taxon>
        <taxon>Sporisorium</taxon>
    </lineage>
</organism>
<protein>
    <submittedName>
        <fullName evidence="1">Uncharacterized protein</fullName>
    </submittedName>
</protein>
<dbReference type="Proteomes" id="UP000242770">
    <property type="component" value="Unassembled WGS sequence"/>
</dbReference>
<sequence>MHCPLCPAPFFPSSSAVKIAASQDHDHDRIATASSTPYPEQMSKSTLVAATPITATTSKEDRTSALSLSLDRVDASSEPNLSSFAIQRNQFIALTKKNWIVLRSYWFINLLRCLIVPIAY</sequence>
<name>A0A0F7RXM0_9BASI</name>
<evidence type="ECO:0000313" key="2">
    <source>
        <dbReference type="Proteomes" id="UP000242770"/>
    </source>
</evidence>
<dbReference type="STRING" id="49012.A0A0F7RXM0"/>
<dbReference type="EMBL" id="CCFA01003687">
    <property type="protein sequence ID" value="CDS01250.1"/>
    <property type="molecule type" value="Genomic_DNA"/>
</dbReference>